<keyword evidence="1" id="KW-0175">Coiled coil</keyword>
<gene>
    <name evidence="3" type="ORF">SRAS04492_LOCUS6515</name>
</gene>
<evidence type="ECO:0000256" key="2">
    <source>
        <dbReference type="SAM" id="MobiDB-lite"/>
    </source>
</evidence>
<dbReference type="EMBL" id="HBIA01012870">
    <property type="protein sequence ID" value="CAE0234709.1"/>
    <property type="molecule type" value="Transcribed_RNA"/>
</dbReference>
<reference evidence="3" key="1">
    <citation type="submission" date="2021-01" db="EMBL/GenBank/DDBJ databases">
        <authorList>
            <person name="Corre E."/>
            <person name="Pelletier E."/>
            <person name="Niang G."/>
            <person name="Scheremetjew M."/>
            <person name="Finn R."/>
            <person name="Kale V."/>
            <person name="Holt S."/>
            <person name="Cochrane G."/>
            <person name="Meng A."/>
            <person name="Brown T."/>
            <person name="Cohen L."/>
        </authorList>
    </citation>
    <scope>NUCLEOTIDE SEQUENCE</scope>
    <source>
        <strain evidence="3">Ras09</strain>
    </source>
</reference>
<organism evidence="3">
    <name type="scientific">Strombidium rassoulzadegani</name>
    <dbReference type="NCBI Taxonomy" id="1082188"/>
    <lineage>
        <taxon>Eukaryota</taxon>
        <taxon>Sar</taxon>
        <taxon>Alveolata</taxon>
        <taxon>Ciliophora</taxon>
        <taxon>Intramacronucleata</taxon>
        <taxon>Spirotrichea</taxon>
        <taxon>Oligotrichia</taxon>
        <taxon>Strombidiidae</taxon>
        <taxon>Strombidium</taxon>
    </lineage>
</organism>
<dbReference type="AlphaFoldDB" id="A0A7S3FZ34"/>
<evidence type="ECO:0000256" key="1">
    <source>
        <dbReference type="SAM" id="Coils"/>
    </source>
</evidence>
<protein>
    <submittedName>
        <fullName evidence="3">Uncharacterized protein</fullName>
    </submittedName>
</protein>
<sequence length="413" mass="47379">MATSKVQQIKIETPQNLDSIFNLECFKYLEMKGLFKTIFAYLTQIGLKLEDLDDQLGSIPDFSDLQKKLKEMEKRQNELGLEAKLGKDDLASFKKYVDDRFQSNESSTRESFGSVEERLERLEEEVELLKQRPQRATIEAPAEINYEGLCSQDDYQNLLRELGLVQKRNLEQDDRLTNNELRIEKLEKKIQDPLDRIMALEQRVELVYNEIKNRVTVQDLYNELIKKADLNGVKALEATIIRLNDLLNDLTSQFADRVENDKAHKLLQKNLKNLYDLFMSLKGEGNEDDPMFTTKGLNCASCAKGVQNMLGFRADHLSWNNFPFKEPGHRMAKLGQGFSKLYTKSQFEGSYYNGPSMANQAHTSAADLNDAVSNEMGGSNDRHSRMNKMRVSSNQNMKRARPMTAKVNKGGLY</sequence>
<name>A0A7S3FZ34_9SPIT</name>
<accession>A0A7S3FZ34</accession>
<feature type="coiled-coil region" evidence="1">
    <location>
        <begin position="169"/>
        <end position="203"/>
    </location>
</feature>
<feature type="region of interest" description="Disordered" evidence="2">
    <location>
        <begin position="390"/>
        <end position="413"/>
    </location>
</feature>
<proteinExistence type="predicted"/>
<evidence type="ECO:0000313" key="3">
    <source>
        <dbReference type="EMBL" id="CAE0234709.1"/>
    </source>
</evidence>
<feature type="coiled-coil region" evidence="1">
    <location>
        <begin position="112"/>
        <end position="139"/>
    </location>
</feature>